<comment type="caution">
    <text evidence="1">The sequence shown here is derived from an EMBL/GenBank/DDBJ whole genome shotgun (WGS) entry which is preliminary data.</text>
</comment>
<gene>
    <name evidence="1" type="ORF">BpHYR1_038568</name>
</gene>
<proteinExistence type="predicted"/>
<dbReference type="AlphaFoldDB" id="A0A3M7PLE8"/>
<dbReference type="Proteomes" id="UP000276133">
    <property type="component" value="Unassembled WGS sequence"/>
</dbReference>
<reference evidence="1 2" key="1">
    <citation type="journal article" date="2018" name="Sci. Rep.">
        <title>Genomic signatures of local adaptation to the degree of environmental predictability in rotifers.</title>
        <authorList>
            <person name="Franch-Gras L."/>
            <person name="Hahn C."/>
            <person name="Garcia-Roger E.M."/>
            <person name="Carmona M.J."/>
            <person name="Serra M."/>
            <person name="Gomez A."/>
        </authorList>
    </citation>
    <scope>NUCLEOTIDE SEQUENCE [LARGE SCALE GENOMIC DNA]</scope>
    <source>
        <strain evidence="1">HYR1</strain>
    </source>
</reference>
<protein>
    <submittedName>
        <fullName evidence="1">Uncharacterized protein</fullName>
    </submittedName>
</protein>
<sequence>MLTLIWPDNFSIFIKWKFFLTYSVWFLENIPYSGNYKKVIRFFTNESNHLKIVSNILNKYKKANNHKNYQMI</sequence>
<keyword evidence="2" id="KW-1185">Reference proteome</keyword>
<evidence type="ECO:0000313" key="1">
    <source>
        <dbReference type="EMBL" id="RMZ99931.1"/>
    </source>
</evidence>
<organism evidence="1 2">
    <name type="scientific">Brachionus plicatilis</name>
    <name type="common">Marine rotifer</name>
    <name type="synonym">Brachionus muelleri</name>
    <dbReference type="NCBI Taxonomy" id="10195"/>
    <lineage>
        <taxon>Eukaryota</taxon>
        <taxon>Metazoa</taxon>
        <taxon>Spiralia</taxon>
        <taxon>Gnathifera</taxon>
        <taxon>Rotifera</taxon>
        <taxon>Eurotatoria</taxon>
        <taxon>Monogononta</taxon>
        <taxon>Pseudotrocha</taxon>
        <taxon>Ploima</taxon>
        <taxon>Brachionidae</taxon>
        <taxon>Brachionus</taxon>
    </lineage>
</organism>
<dbReference type="EMBL" id="REGN01009993">
    <property type="protein sequence ID" value="RMZ99931.1"/>
    <property type="molecule type" value="Genomic_DNA"/>
</dbReference>
<evidence type="ECO:0000313" key="2">
    <source>
        <dbReference type="Proteomes" id="UP000276133"/>
    </source>
</evidence>
<name>A0A3M7PLE8_BRAPC</name>
<accession>A0A3M7PLE8</accession>